<evidence type="ECO:0000313" key="7">
    <source>
        <dbReference type="EMBL" id="GAA4487093.1"/>
    </source>
</evidence>
<dbReference type="InterPro" id="IPR015797">
    <property type="entry name" value="NUDIX_hydrolase-like_dom_sf"/>
</dbReference>
<sequence>MFAVHAAAAYGGAMAEIRTVALAHVRDRKLLQARSVGKTAFYMAGGKIDPGETPEQALHREIREELDAGIVAGTLAELGVFEAEAFGHPPGTRLHMTCFVADLTDEPTATSEIAELRYFTTDEYAAMPESAPGSRLVFEHLRSLDLVD</sequence>
<evidence type="ECO:0000259" key="6">
    <source>
        <dbReference type="PROSITE" id="PS51462"/>
    </source>
</evidence>
<proteinExistence type="inferred from homology"/>
<dbReference type="EMBL" id="BAABFB010000066">
    <property type="protein sequence ID" value="GAA4487093.1"/>
    <property type="molecule type" value="Genomic_DNA"/>
</dbReference>
<name>A0ABP8PJJ5_9NOCA</name>
<dbReference type="PROSITE" id="PS51462">
    <property type="entry name" value="NUDIX"/>
    <property type="match status" value="1"/>
</dbReference>
<dbReference type="SUPFAM" id="SSF55811">
    <property type="entry name" value="Nudix"/>
    <property type="match status" value="1"/>
</dbReference>
<dbReference type="CDD" id="cd04690">
    <property type="entry name" value="NUDIX_Hydrolase"/>
    <property type="match status" value="1"/>
</dbReference>
<comment type="caution">
    <text evidence="7">The sequence shown here is derived from an EMBL/GenBank/DDBJ whole genome shotgun (WGS) entry which is preliminary data.</text>
</comment>
<keyword evidence="3" id="KW-0479">Metal-binding</keyword>
<feature type="domain" description="Nudix hydrolase" evidence="6">
    <location>
        <begin position="15"/>
        <end position="141"/>
    </location>
</feature>
<organism evidence="7 8">
    <name type="scientific">Rhodococcus olei</name>
    <dbReference type="NCBI Taxonomy" id="2161675"/>
    <lineage>
        <taxon>Bacteria</taxon>
        <taxon>Bacillati</taxon>
        <taxon>Actinomycetota</taxon>
        <taxon>Actinomycetes</taxon>
        <taxon>Mycobacteriales</taxon>
        <taxon>Nocardiaceae</taxon>
        <taxon>Rhodococcus</taxon>
    </lineage>
</organism>
<dbReference type="PANTHER" id="PTHR43758">
    <property type="entry name" value="7,8-DIHYDRO-8-OXOGUANINE TRIPHOSPHATASE"/>
    <property type="match status" value="1"/>
</dbReference>
<comment type="similarity">
    <text evidence="2">Belongs to the Nudix hydrolase family.</text>
</comment>
<comment type="cofactor">
    <cofactor evidence="1">
        <name>Mg(2+)</name>
        <dbReference type="ChEBI" id="CHEBI:18420"/>
    </cofactor>
</comment>
<dbReference type="Gene3D" id="3.90.79.10">
    <property type="entry name" value="Nucleoside Triphosphate Pyrophosphohydrolase"/>
    <property type="match status" value="1"/>
</dbReference>
<evidence type="ECO:0000256" key="1">
    <source>
        <dbReference type="ARBA" id="ARBA00001946"/>
    </source>
</evidence>
<evidence type="ECO:0000256" key="3">
    <source>
        <dbReference type="ARBA" id="ARBA00022723"/>
    </source>
</evidence>
<reference evidence="8" key="1">
    <citation type="journal article" date="2019" name="Int. J. Syst. Evol. Microbiol.">
        <title>The Global Catalogue of Microorganisms (GCM) 10K type strain sequencing project: providing services to taxonomists for standard genome sequencing and annotation.</title>
        <authorList>
            <consortium name="The Broad Institute Genomics Platform"/>
            <consortium name="The Broad Institute Genome Sequencing Center for Infectious Disease"/>
            <person name="Wu L."/>
            <person name="Ma J."/>
        </authorList>
    </citation>
    <scope>NUCLEOTIDE SEQUENCE [LARGE SCALE GENOMIC DNA]</scope>
    <source>
        <strain evidence="8">JCM 32206</strain>
    </source>
</reference>
<dbReference type="Pfam" id="PF00293">
    <property type="entry name" value="NUDIX"/>
    <property type="match status" value="1"/>
</dbReference>
<keyword evidence="4" id="KW-0378">Hydrolase</keyword>
<evidence type="ECO:0000256" key="2">
    <source>
        <dbReference type="ARBA" id="ARBA00005582"/>
    </source>
</evidence>
<dbReference type="PANTHER" id="PTHR43758:SF2">
    <property type="entry name" value="OXIDIZED PURINE NUCLEOSIDE TRIPHOSPHATE HYDROLASE"/>
    <property type="match status" value="1"/>
</dbReference>
<keyword evidence="8" id="KW-1185">Reference proteome</keyword>
<keyword evidence="5" id="KW-0460">Magnesium</keyword>
<evidence type="ECO:0000256" key="5">
    <source>
        <dbReference type="ARBA" id="ARBA00022842"/>
    </source>
</evidence>
<dbReference type="InterPro" id="IPR000086">
    <property type="entry name" value="NUDIX_hydrolase_dom"/>
</dbReference>
<evidence type="ECO:0000313" key="8">
    <source>
        <dbReference type="Proteomes" id="UP001501183"/>
    </source>
</evidence>
<gene>
    <name evidence="7" type="ORF">GCM10023094_44890</name>
</gene>
<dbReference type="Proteomes" id="UP001501183">
    <property type="component" value="Unassembled WGS sequence"/>
</dbReference>
<accession>A0ABP8PJJ5</accession>
<evidence type="ECO:0000256" key="4">
    <source>
        <dbReference type="ARBA" id="ARBA00022801"/>
    </source>
</evidence>
<protein>
    <submittedName>
        <fullName evidence="7">NUDIX domain-containing protein</fullName>
    </submittedName>
</protein>